<name>A0A660HM54_ZIZJU</name>
<protein>
    <submittedName>
        <fullName evidence="2">Uncharacterized protein</fullName>
    </submittedName>
</protein>
<dbReference type="AlphaFoldDB" id="A0A660HM54"/>
<evidence type="ECO:0000256" key="1">
    <source>
        <dbReference type="SAM" id="Phobius"/>
    </source>
</evidence>
<dbReference type="Proteomes" id="UP000272462">
    <property type="component" value="Chromosome"/>
</dbReference>
<evidence type="ECO:0000313" key="2">
    <source>
        <dbReference type="EMBL" id="AYJ01117.1"/>
    </source>
</evidence>
<feature type="transmembrane region" description="Helical" evidence="1">
    <location>
        <begin position="13"/>
        <end position="33"/>
    </location>
</feature>
<keyword evidence="1" id="KW-0812">Transmembrane</keyword>
<keyword evidence="3" id="KW-1185">Reference proteome</keyword>
<dbReference type="RefSeq" id="WP_121463847.1">
    <property type="nucleotide sequence ID" value="NZ_CP025121.1"/>
</dbReference>
<dbReference type="EMBL" id="CP025121">
    <property type="protein sequence ID" value="AYJ01117.1"/>
    <property type="molecule type" value="Genomic_DNA"/>
</dbReference>
<sequence>MNLKNYFIKYKKIIIYSTCVVVLVLILTILLLIDYNRNSQKTQQRQHLAAYYDLSINKIKKGFIEQTITNEKKFDKSNNKIISEIIKDIQKNSNLPNEPATEDIQNIIYDYNDQGQLISRKMSFTTNSKTRIKDDDLSKYSYNARNLLQKEERFFKGQADKPPYETIDYTYDDNGKLIKKTAKVNNTTFVFNYEYQNNKCTKQNNLNNKNLNPSDLSISIKTYQINEYNDENLLIKETIYNAVNHKITQIISYSYVNNNIIKKEIIKPNISFTEKIEENNNYEDNKIKNKIIKYYRKGSRPSDEYILKDFEDETNYEYNKSVPFI</sequence>
<organism evidence="2 3">
    <name type="scientific">Ziziphus jujuba witches'-broom phytoplasma</name>
    <dbReference type="NCBI Taxonomy" id="135727"/>
    <lineage>
        <taxon>Bacteria</taxon>
        <taxon>Bacillati</taxon>
        <taxon>Mycoplasmatota</taxon>
        <taxon>Mollicutes</taxon>
        <taxon>Acholeplasmatales</taxon>
        <taxon>Acholeplasmataceae</taxon>
        <taxon>Candidatus Phytoplasma</taxon>
        <taxon>16SrV (Elm yellows group)</taxon>
    </lineage>
</organism>
<dbReference type="KEGG" id="pzi:CWO85_01015"/>
<proteinExistence type="predicted"/>
<keyword evidence="1" id="KW-1133">Transmembrane helix</keyword>
<reference evidence="2 3" key="1">
    <citation type="journal article" date="2018" name="BMC Genomics">
        <title>Comparative genome analysis of jujube witches'-broom Phytoplasma, an obligate pathogen that causes jujube witches'-broom disease.</title>
        <authorList>
            <person name="Wang J."/>
            <person name="Song L."/>
            <person name="Jiao Q."/>
            <person name="Yang S."/>
            <person name="Gao R."/>
            <person name="Lu X."/>
            <person name="Zhou G."/>
        </authorList>
    </citation>
    <scope>NUCLEOTIDE SEQUENCE [LARGE SCALE GENOMIC DNA]</scope>
    <source>
        <strain evidence="2">Jwb-nky</strain>
    </source>
</reference>
<dbReference type="Gene3D" id="2.180.10.10">
    <property type="entry name" value="RHS repeat-associated core"/>
    <property type="match status" value="1"/>
</dbReference>
<evidence type="ECO:0000313" key="3">
    <source>
        <dbReference type="Proteomes" id="UP000272462"/>
    </source>
</evidence>
<gene>
    <name evidence="2" type="ORF">CWO85_01015</name>
</gene>
<accession>A0A660HM54</accession>
<keyword evidence="1" id="KW-0472">Membrane</keyword>